<keyword evidence="3" id="KW-0564">Palmitate</keyword>
<dbReference type="HAMAP" id="MF_02071">
    <property type="entry name" value="RlpA"/>
    <property type="match status" value="1"/>
</dbReference>
<dbReference type="EMBL" id="MCRJ01000156">
    <property type="protein sequence ID" value="ODN68584.1"/>
    <property type="molecule type" value="Genomic_DNA"/>
</dbReference>
<dbReference type="RefSeq" id="WP_069308274.1">
    <property type="nucleotide sequence ID" value="NZ_MCRJ01000156.1"/>
</dbReference>
<evidence type="ECO:0000256" key="2">
    <source>
        <dbReference type="ARBA" id="ARBA00023316"/>
    </source>
</evidence>
<evidence type="ECO:0000313" key="7">
    <source>
        <dbReference type="EMBL" id="ODN68584.1"/>
    </source>
</evidence>
<keyword evidence="3" id="KW-1003">Cell membrane</keyword>
<dbReference type="InterPro" id="IPR009009">
    <property type="entry name" value="RlpA-like_DPBB"/>
</dbReference>
<dbReference type="GO" id="GO:0005886">
    <property type="term" value="C:plasma membrane"/>
    <property type="evidence" value="ECO:0007669"/>
    <property type="project" value="UniProtKB-SubCell"/>
</dbReference>
<evidence type="ECO:0000256" key="5">
    <source>
        <dbReference type="SAM" id="SignalP"/>
    </source>
</evidence>
<name>A0A1E3GX58_9HYPH</name>
<dbReference type="GO" id="GO:0008932">
    <property type="term" value="F:lytic endotransglycosylase activity"/>
    <property type="evidence" value="ECO:0007669"/>
    <property type="project" value="UniProtKB-UniRule"/>
</dbReference>
<feature type="chain" id="PRO_5009987287" description="Endolytic peptidoglycan transglycosylase RlpA" evidence="5">
    <location>
        <begin position="25"/>
        <end position="128"/>
    </location>
</feature>
<dbReference type="PANTHER" id="PTHR34183:SF8">
    <property type="entry name" value="ENDOLYTIC PEPTIDOGLYCAN TRANSGLYCOSYLASE RLPA-RELATED"/>
    <property type="match status" value="1"/>
</dbReference>
<accession>A0A1E3GX58</accession>
<dbReference type="Gene3D" id="2.40.40.10">
    <property type="entry name" value="RlpA-like domain"/>
    <property type="match status" value="1"/>
</dbReference>
<keyword evidence="1 3" id="KW-0456">Lyase</keyword>
<gene>
    <name evidence="3" type="primary">rlpA</name>
    <name evidence="7" type="ORF">A6302_04113</name>
</gene>
<dbReference type="NCBIfam" id="TIGR00413">
    <property type="entry name" value="rlpA"/>
    <property type="match status" value="1"/>
</dbReference>
<dbReference type="GO" id="GO:0071555">
    <property type="term" value="P:cell wall organization"/>
    <property type="evidence" value="ECO:0007669"/>
    <property type="project" value="UniProtKB-KW"/>
</dbReference>
<dbReference type="PROSITE" id="PS51257">
    <property type="entry name" value="PROKAR_LIPOPROTEIN"/>
    <property type="match status" value="1"/>
</dbReference>
<proteinExistence type="inferred from homology"/>
<organism evidence="7 8">
    <name type="scientific">Methylobrevis pamukkalensis</name>
    <dbReference type="NCBI Taxonomy" id="1439726"/>
    <lineage>
        <taxon>Bacteria</taxon>
        <taxon>Pseudomonadati</taxon>
        <taxon>Pseudomonadota</taxon>
        <taxon>Alphaproteobacteria</taxon>
        <taxon>Hyphomicrobiales</taxon>
        <taxon>Pleomorphomonadaceae</taxon>
        <taxon>Methylobrevis</taxon>
    </lineage>
</organism>
<keyword evidence="8" id="KW-1185">Reference proteome</keyword>
<dbReference type="AlphaFoldDB" id="A0A1E3GX58"/>
<comment type="caution">
    <text evidence="7">The sequence shown here is derived from an EMBL/GenBank/DDBJ whole genome shotgun (WGS) entry which is preliminary data.</text>
</comment>
<protein>
    <recommendedName>
        <fullName evidence="3">Endolytic peptidoglycan transglycosylase RlpA</fullName>
        <ecNumber evidence="3">4.2.2.-</ecNumber>
    </recommendedName>
</protein>
<comment type="function">
    <text evidence="3">Lytic transglycosylase with a strong preference for naked glycan strands that lack stem peptides.</text>
</comment>
<evidence type="ECO:0000259" key="6">
    <source>
        <dbReference type="Pfam" id="PF03330"/>
    </source>
</evidence>
<keyword evidence="3" id="KW-0449">Lipoprotein</keyword>
<dbReference type="InterPro" id="IPR036908">
    <property type="entry name" value="RlpA-like_sf"/>
</dbReference>
<evidence type="ECO:0000256" key="4">
    <source>
        <dbReference type="RuleBase" id="RU003495"/>
    </source>
</evidence>
<dbReference type="Proteomes" id="UP000094622">
    <property type="component" value="Unassembled WGS sequence"/>
</dbReference>
<dbReference type="CDD" id="cd22268">
    <property type="entry name" value="DPBB_RlpA-like"/>
    <property type="match status" value="1"/>
</dbReference>
<dbReference type="EC" id="4.2.2.-" evidence="3"/>
<comment type="similarity">
    <text evidence="3 4">Belongs to the RlpA family.</text>
</comment>
<feature type="domain" description="RlpA-like protein double-psi beta-barrel" evidence="6">
    <location>
        <begin position="29"/>
        <end position="115"/>
    </location>
</feature>
<dbReference type="OrthoDB" id="9779128at2"/>
<reference evidence="7 8" key="1">
    <citation type="submission" date="2016-07" db="EMBL/GenBank/DDBJ databases">
        <title>Draft Genome Sequence of Methylobrevis pamukkalensis PK2.</title>
        <authorList>
            <person name="Vasilenko O.V."/>
            <person name="Doronina N.V."/>
            <person name="Shmareva M.N."/>
            <person name="Tarlachkov S.V."/>
            <person name="Mustakhimov I."/>
            <person name="Trotsenko Y.A."/>
        </authorList>
    </citation>
    <scope>NUCLEOTIDE SEQUENCE [LARGE SCALE GENOMIC DNA]</scope>
    <source>
        <strain evidence="7 8">PK2</strain>
    </source>
</reference>
<evidence type="ECO:0000313" key="8">
    <source>
        <dbReference type="Proteomes" id="UP000094622"/>
    </source>
</evidence>
<keyword evidence="5" id="KW-0732">Signal</keyword>
<evidence type="ECO:0000256" key="1">
    <source>
        <dbReference type="ARBA" id="ARBA00023239"/>
    </source>
</evidence>
<dbReference type="SUPFAM" id="SSF50685">
    <property type="entry name" value="Barwin-like endoglucanases"/>
    <property type="match status" value="1"/>
</dbReference>
<keyword evidence="2 3" id="KW-0961">Cell wall biogenesis/degradation</keyword>
<dbReference type="Pfam" id="PF03330">
    <property type="entry name" value="DPBB_1"/>
    <property type="match status" value="1"/>
</dbReference>
<dbReference type="InterPro" id="IPR012997">
    <property type="entry name" value="RplA"/>
</dbReference>
<feature type="signal peptide" evidence="5">
    <location>
        <begin position="1"/>
        <end position="24"/>
    </location>
</feature>
<dbReference type="InterPro" id="IPR034718">
    <property type="entry name" value="RlpA"/>
</dbReference>
<dbReference type="GO" id="GO:0000270">
    <property type="term" value="P:peptidoglycan metabolic process"/>
    <property type="evidence" value="ECO:0007669"/>
    <property type="project" value="UniProtKB-UniRule"/>
</dbReference>
<evidence type="ECO:0000256" key="3">
    <source>
        <dbReference type="HAMAP-Rule" id="MF_02071"/>
    </source>
</evidence>
<comment type="subcellular location">
    <subcellularLocation>
        <location evidence="3">Cell membrane</location>
        <topology evidence="3">Lipid-anchor</topology>
    </subcellularLocation>
</comment>
<keyword evidence="3" id="KW-0472">Membrane</keyword>
<sequence length="128" mass="13505">MTQITHRAPAATLLLLALGLAACGSGPRQCGKASWYELTSRTASGEYANPEAMTAAHRSLPFGTKVEVQNLRNGRTAVVRINDRGPYGGGRVIDVTRAAADRLGFRRDGIAPVRIRALSGGELRGGSC</sequence>
<dbReference type="PANTHER" id="PTHR34183">
    <property type="entry name" value="ENDOLYTIC PEPTIDOGLYCAN TRANSGLYCOSYLASE RLPA"/>
    <property type="match status" value="1"/>
</dbReference>